<comment type="caution">
    <text evidence="6">The sequence shown here is derived from an EMBL/GenBank/DDBJ whole genome shotgun (WGS) entry which is preliminary data.</text>
</comment>
<dbReference type="InterPro" id="IPR004097">
    <property type="entry name" value="DHHA2"/>
</dbReference>
<dbReference type="SUPFAM" id="SSF64182">
    <property type="entry name" value="DHH phosphoesterases"/>
    <property type="match status" value="1"/>
</dbReference>
<dbReference type="Pfam" id="PF01368">
    <property type="entry name" value="DHH"/>
    <property type="match status" value="1"/>
</dbReference>
<dbReference type="Pfam" id="PF02833">
    <property type="entry name" value="DHHA2"/>
    <property type="match status" value="1"/>
</dbReference>
<dbReference type="InterPro" id="IPR038222">
    <property type="entry name" value="DHHA2_dom_sf"/>
</dbReference>
<keyword evidence="7" id="KW-1185">Reference proteome</keyword>
<reference evidence="6" key="1">
    <citation type="submission" date="2022-07" db="EMBL/GenBank/DDBJ databases">
        <title>Phylogenomic reconstructions and comparative analyses of Kickxellomycotina fungi.</title>
        <authorList>
            <person name="Reynolds N.K."/>
            <person name="Stajich J.E."/>
            <person name="Barry K."/>
            <person name="Grigoriev I.V."/>
            <person name="Crous P."/>
            <person name="Smith M.E."/>
        </authorList>
    </citation>
    <scope>NUCLEOTIDE SEQUENCE</scope>
    <source>
        <strain evidence="6">NRRL 1565</strain>
    </source>
</reference>
<dbReference type="GO" id="GO:0005737">
    <property type="term" value="C:cytoplasm"/>
    <property type="evidence" value="ECO:0007669"/>
    <property type="project" value="InterPro"/>
</dbReference>
<comment type="cofactor">
    <cofactor evidence="1">
        <name>Mn(2+)</name>
        <dbReference type="ChEBI" id="CHEBI:29035"/>
    </cofactor>
</comment>
<dbReference type="GO" id="GO:0046872">
    <property type="term" value="F:metal ion binding"/>
    <property type="evidence" value="ECO:0007669"/>
    <property type="project" value="UniProtKB-KW"/>
</dbReference>
<evidence type="ECO:0000313" key="7">
    <source>
        <dbReference type="Proteomes" id="UP001140094"/>
    </source>
</evidence>
<evidence type="ECO:0000256" key="2">
    <source>
        <dbReference type="ARBA" id="ARBA00022723"/>
    </source>
</evidence>
<keyword evidence="2" id="KW-0479">Metal-binding</keyword>
<gene>
    <name evidence="6" type="primary">PPX1</name>
    <name evidence="6" type="ORF">H4R20_003980</name>
</gene>
<dbReference type="OrthoDB" id="374045at2759"/>
<dbReference type="InterPro" id="IPR001667">
    <property type="entry name" value="DDH_dom"/>
</dbReference>
<dbReference type="SMART" id="SM01131">
    <property type="entry name" value="DHHA2"/>
    <property type="match status" value="1"/>
</dbReference>
<accession>A0A9W8LT72</accession>
<evidence type="ECO:0000313" key="6">
    <source>
        <dbReference type="EMBL" id="KAJ2800649.1"/>
    </source>
</evidence>
<evidence type="ECO:0000259" key="5">
    <source>
        <dbReference type="SMART" id="SM01131"/>
    </source>
</evidence>
<evidence type="ECO:0000256" key="3">
    <source>
        <dbReference type="ARBA" id="ARBA00022801"/>
    </source>
</evidence>
<dbReference type="InterPro" id="IPR038763">
    <property type="entry name" value="DHH_sf"/>
</dbReference>
<name>A0A9W8LT72_9FUNG</name>
<keyword evidence="4" id="KW-0464">Manganese</keyword>
<proteinExistence type="predicted"/>
<dbReference type="Gene3D" id="3.90.1640.10">
    <property type="entry name" value="inorganic pyrophosphatase (n-terminal core)"/>
    <property type="match status" value="1"/>
</dbReference>
<organism evidence="6 7">
    <name type="scientific">Coemansia guatemalensis</name>
    <dbReference type="NCBI Taxonomy" id="2761395"/>
    <lineage>
        <taxon>Eukaryota</taxon>
        <taxon>Fungi</taxon>
        <taxon>Fungi incertae sedis</taxon>
        <taxon>Zoopagomycota</taxon>
        <taxon>Kickxellomycotina</taxon>
        <taxon>Kickxellomycetes</taxon>
        <taxon>Kickxellales</taxon>
        <taxon>Kickxellaceae</taxon>
        <taxon>Coemansia</taxon>
    </lineage>
</organism>
<dbReference type="EMBL" id="JANBUO010000946">
    <property type="protein sequence ID" value="KAJ2800649.1"/>
    <property type="molecule type" value="Genomic_DNA"/>
</dbReference>
<dbReference type="PANTHER" id="PTHR12112:SF39">
    <property type="entry name" value="EG:152A3.5 PROTEIN (FBGN0003116_PN PROTEIN)"/>
    <property type="match status" value="1"/>
</dbReference>
<dbReference type="PANTHER" id="PTHR12112">
    <property type="entry name" value="BNIP - RELATED"/>
    <property type="match status" value="1"/>
</dbReference>
<evidence type="ECO:0000256" key="1">
    <source>
        <dbReference type="ARBA" id="ARBA00001936"/>
    </source>
</evidence>
<dbReference type="AlphaFoldDB" id="A0A9W8LT72"/>
<sequence length="436" mass="47791">MKGFRAFVKTLASNTARLNNVEQLGDITLVLGNESADLDSMVSSISLAYALSSEQEKSMSNAAIPVINTNRSDMALRPECGLLLGATLAAEGGRLEDLTFIDDFDLPAVVRRYTVSQARGRLDVWLADHNAPSSRQAALVPFVRGIVDHHADEGRCPDAWWRQIEPVGSCTTLVAAKLRALAIATSSNELIGAPLAKMLLAPILLDTSNLNPAASRATDKDIEHVSWLVPQVQWAWPSASTAAVDSQSEETDTDQLSSLNVHSTEELYRTLDKLKGDVSHLSSNDLLRKDYKQWEVKDASGRHWTVGISSISYRLRKWLKRDGRANIEDAVAKWIERQNLDLALVMTHGKAKETKGGQKIYGRDLTVAFSSTSTTPETRRVVLAGLLAADSLKLRSYFDSDAATDALVHFYSQTRTTSSRKQVFPAIKSVIEAVSV</sequence>
<evidence type="ECO:0000256" key="4">
    <source>
        <dbReference type="ARBA" id="ARBA00023211"/>
    </source>
</evidence>
<dbReference type="GO" id="GO:0004309">
    <property type="term" value="F:exopolyphosphatase activity"/>
    <property type="evidence" value="ECO:0007669"/>
    <property type="project" value="UniProtKB-EC"/>
</dbReference>
<dbReference type="EC" id="3.6.1.11" evidence="6"/>
<protein>
    <submittedName>
        <fullName evidence="6">Exopolyphosphatase</fullName>
        <ecNumber evidence="6">3.6.1.11</ecNumber>
    </submittedName>
</protein>
<dbReference type="Proteomes" id="UP001140094">
    <property type="component" value="Unassembled WGS sequence"/>
</dbReference>
<dbReference type="Gene3D" id="3.10.310.20">
    <property type="entry name" value="DHHA2 domain"/>
    <property type="match status" value="1"/>
</dbReference>
<feature type="domain" description="DHHA2" evidence="5">
    <location>
        <begin position="268"/>
        <end position="431"/>
    </location>
</feature>
<keyword evidence="3 6" id="KW-0378">Hydrolase</keyword>